<evidence type="ECO:0000259" key="1">
    <source>
        <dbReference type="Pfam" id="PF03070"/>
    </source>
</evidence>
<accession>A0A382FAT4</accession>
<gene>
    <name evidence="2" type="ORF">METZ01_LOCUS212616</name>
</gene>
<dbReference type="AlphaFoldDB" id="A0A382FAT4"/>
<dbReference type="SUPFAM" id="SSF48613">
    <property type="entry name" value="Heme oxygenase-like"/>
    <property type="match status" value="1"/>
</dbReference>
<dbReference type="InterPro" id="IPR016084">
    <property type="entry name" value="Haem_Oase-like_multi-hlx"/>
</dbReference>
<sequence length="166" mass="19117">LGISKGKTIEEMKVMNEYLNWILNEEMSLHVDHAKKNGISENELFNCEMGPIKYSYTRHENNCANAGDLGILISGILACIVGWQVVSKILLGGETVSDNNKYKGWLTMYSEDKILQEHTNKILKIFNSYAANGNEEYRDILKKNFLLGVKYETMCWDAYYNMEVWI</sequence>
<protein>
    <recommendedName>
        <fullName evidence="1">Thiaminase-2/PQQC domain-containing protein</fullName>
    </recommendedName>
</protein>
<dbReference type="Pfam" id="PF03070">
    <property type="entry name" value="TENA_THI-4"/>
    <property type="match status" value="1"/>
</dbReference>
<feature type="non-terminal residue" evidence="2">
    <location>
        <position position="1"/>
    </location>
</feature>
<dbReference type="Gene3D" id="1.20.910.10">
    <property type="entry name" value="Heme oxygenase-like"/>
    <property type="match status" value="1"/>
</dbReference>
<name>A0A382FAT4_9ZZZZ</name>
<dbReference type="EMBL" id="UINC01048787">
    <property type="protein sequence ID" value="SVB59762.1"/>
    <property type="molecule type" value="Genomic_DNA"/>
</dbReference>
<organism evidence="2">
    <name type="scientific">marine metagenome</name>
    <dbReference type="NCBI Taxonomy" id="408172"/>
    <lineage>
        <taxon>unclassified sequences</taxon>
        <taxon>metagenomes</taxon>
        <taxon>ecological metagenomes</taxon>
    </lineage>
</organism>
<dbReference type="InterPro" id="IPR004305">
    <property type="entry name" value="Thiaminase-2/PQQC"/>
</dbReference>
<reference evidence="2" key="1">
    <citation type="submission" date="2018-05" db="EMBL/GenBank/DDBJ databases">
        <authorList>
            <person name="Lanie J.A."/>
            <person name="Ng W.-L."/>
            <person name="Kazmierczak K.M."/>
            <person name="Andrzejewski T.M."/>
            <person name="Davidsen T.M."/>
            <person name="Wayne K.J."/>
            <person name="Tettelin H."/>
            <person name="Glass J.I."/>
            <person name="Rusch D."/>
            <person name="Podicherti R."/>
            <person name="Tsui H.-C.T."/>
            <person name="Winkler M.E."/>
        </authorList>
    </citation>
    <scope>NUCLEOTIDE SEQUENCE</scope>
</reference>
<proteinExistence type="predicted"/>
<evidence type="ECO:0000313" key="2">
    <source>
        <dbReference type="EMBL" id="SVB59762.1"/>
    </source>
</evidence>
<feature type="domain" description="Thiaminase-2/PQQC" evidence="1">
    <location>
        <begin position="2"/>
        <end position="161"/>
    </location>
</feature>